<feature type="compositionally biased region" description="Basic and acidic residues" evidence="1">
    <location>
        <begin position="1031"/>
        <end position="1045"/>
    </location>
</feature>
<feature type="region of interest" description="Disordered" evidence="1">
    <location>
        <begin position="357"/>
        <end position="426"/>
    </location>
</feature>
<organism evidence="2">
    <name type="scientific">Guillardia theta (strain CCMP2712)</name>
    <name type="common">Cryptophyte</name>
    <dbReference type="NCBI Taxonomy" id="905079"/>
    <lineage>
        <taxon>Eukaryota</taxon>
        <taxon>Cryptophyceae</taxon>
        <taxon>Pyrenomonadales</taxon>
        <taxon>Geminigeraceae</taxon>
        <taxon>Guillardia</taxon>
    </lineage>
</organism>
<gene>
    <name evidence="2" type="ORF">GUITHDRAFT_146412</name>
</gene>
<proteinExistence type="predicted"/>
<feature type="region of interest" description="Disordered" evidence="1">
    <location>
        <begin position="929"/>
        <end position="998"/>
    </location>
</feature>
<reference evidence="4" key="2">
    <citation type="submission" date="2012-11" db="EMBL/GenBank/DDBJ databases">
        <authorList>
            <person name="Kuo A."/>
            <person name="Curtis B.A."/>
            <person name="Tanifuji G."/>
            <person name="Burki F."/>
            <person name="Gruber A."/>
            <person name="Irimia M."/>
            <person name="Maruyama S."/>
            <person name="Arias M.C."/>
            <person name="Ball S.G."/>
            <person name="Gile G.H."/>
            <person name="Hirakawa Y."/>
            <person name="Hopkins J.F."/>
            <person name="Rensing S.A."/>
            <person name="Schmutz J."/>
            <person name="Symeonidi A."/>
            <person name="Elias M."/>
            <person name="Eveleigh R.J."/>
            <person name="Herman E.K."/>
            <person name="Klute M.J."/>
            <person name="Nakayama T."/>
            <person name="Obornik M."/>
            <person name="Reyes-Prieto A."/>
            <person name="Armbrust E.V."/>
            <person name="Aves S.J."/>
            <person name="Beiko R.G."/>
            <person name="Coutinho P."/>
            <person name="Dacks J.B."/>
            <person name="Durnford D.G."/>
            <person name="Fast N.M."/>
            <person name="Green B.R."/>
            <person name="Grisdale C."/>
            <person name="Hempe F."/>
            <person name="Henrissat B."/>
            <person name="Hoppner M.P."/>
            <person name="Ishida K.-I."/>
            <person name="Kim E."/>
            <person name="Koreny L."/>
            <person name="Kroth P.G."/>
            <person name="Liu Y."/>
            <person name="Malik S.-B."/>
            <person name="Maier U.G."/>
            <person name="McRose D."/>
            <person name="Mock T."/>
            <person name="Neilson J.A."/>
            <person name="Onodera N.T."/>
            <person name="Poole A.M."/>
            <person name="Pritham E.J."/>
            <person name="Richards T.A."/>
            <person name="Rocap G."/>
            <person name="Roy S.W."/>
            <person name="Sarai C."/>
            <person name="Schaack S."/>
            <person name="Shirato S."/>
            <person name="Slamovits C.H."/>
            <person name="Spencer D.F."/>
            <person name="Suzuki S."/>
            <person name="Worden A.Z."/>
            <person name="Zauner S."/>
            <person name="Barry K."/>
            <person name="Bell C."/>
            <person name="Bharti A.K."/>
            <person name="Crow J.A."/>
            <person name="Grimwood J."/>
            <person name="Kramer R."/>
            <person name="Lindquist E."/>
            <person name="Lucas S."/>
            <person name="Salamov A."/>
            <person name="McFadden G.I."/>
            <person name="Lane C.E."/>
            <person name="Keeling P.J."/>
            <person name="Gray M.W."/>
            <person name="Grigoriev I.V."/>
            <person name="Archibald J.M."/>
        </authorList>
    </citation>
    <scope>NUCLEOTIDE SEQUENCE</scope>
    <source>
        <strain evidence="4">CCMP2712</strain>
    </source>
</reference>
<feature type="compositionally biased region" description="Polar residues" evidence="1">
    <location>
        <begin position="567"/>
        <end position="582"/>
    </location>
</feature>
<dbReference type="Proteomes" id="UP000011087">
    <property type="component" value="Unassembled WGS sequence"/>
</dbReference>
<feature type="compositionally biased region" description="Basic and acidic residues" evidence="1">
    <location>
        <begin position="402"/>
        <end position="415"/>
    </location>
</feature>
<keyword evidence="4" id="KW-1185">Reference proteome</keyword>
<feature type="region of interest" description="Disordered" evidence="1">
    <location>
        <begin position="567"/>
        <end position="909"/>
    </location>
</feature>
<feature type="compositionally biased region" description="Acidic residues" evidence="1">
    <location>
        <begin position="612"/>
        <end position="625"/>
    </location>
</feature>
<feature type="compositionally biased region" description="Basic and acidic residues" evidence="1">
    <location>
        <begin position="638"/>
        <end position="647"/>
    </location>
</feature>
<feature type="compositionally biased region" description="Low complexity" evidence="1">
    <location>
        <begin position="854"/>
        <end position="877"/>
    </location>
</feature>
<dbReference type="HOGENOM" id="CLU_289768_0_0_1"/>
<feature type="region of interest" description="Disordered" evidence="1">
    <location>
        <begin position="507"/>
        <end position="532"/>
    </location>
</feature>
<reference evidence="3" key="3">
    <citation type="submission" date="2015-06" db="UniProtKB">
        <authorList>
            <consortium name="EnsemblProtists"/>
        </authorList>
    </citation>
    <scope>IDENTIFICATION</scope>
</reference>
<feature type="compositionally biased region" description="Basic and acidic residues" evidence="1">
    <location>
        <begin position="357"/>
        <end position="373"/>
    </location>
</feature>
<evidence type="ECO:0000313" key="3">
    <source>
        <dbReference type="EnsemblProtists" id="EKX35589"/>
    </source>
</evidence>
<dbReference type="AlphaFoldDB" id="L1II19"/>
<feature type="region of interest" description="Disordered" evidence="1">
    <location>
        <begin position="1031"/>
        <end position="1058"/>
    </location>
</feature>
<feature type="compositionally biased region" description="Polar residues" evidence="1">
    <location>
        <begin position="816"/>
        <end position="825"/>
    </location>
</feature>
<evidence type="ECO:0000313" key="4">
    <source>
        <dbReference type="Proteomes" id="UP000011087"/>
    </source>
</evidence>
<dbReference type="EnsemblProtists" id="EKX35589">
    <property type="protein sequence ID" value="EKX35589"/>
    <property type="gene ID" value="GUITHDRAFT_146412"/>
</dbReference>
<dbReference type="KEGG" id="gtt:GUITHDRAFT_146412"/>
<feature type="compositionally biased region" description="Basic and acidic residues" evidence="1">
    <location>
        <begin position="826"/>
        <end position="849"/>
    </location>
</feature>
<dbReference type="RefSeq" id="XP_005822569.1">
    <property type="nucleotide sequence ID" value="XM_005822512.1"/>
</dbReference>
<reference evidence="2 4" key="1">
    <citation type="journal article" date="2012" name="Nature">
        <title>Algal genomes reveal evolutionary mosaicism and the fate of nucleomorphs.</title>
        <authorList>
            <consortium name="DOE Joint Genome Institute"/>
            <person name="Curtis B.A."/>
            <person name="Tanifuji G."/>
            <person name="Burki F."/>
            <person name="Gruber A."/>
            <person name="Irimia M."/>
            <person name="Maruyama S."/>
            <person name="Arias M.C."/>
            <person name="Ball S.G."/>
            <person name="Gile G.H."/>
            <person name="Hirakawa Y."/>
            <person name="Hopkins J.F."/>
            <person name="Kuo A."/>
            <person name="Rensing S.A."/>
            <person name="Schmutz J."/>
            <person name="Symeonidi A."/>
            <person name="Elias M."/>
            <person name="Eveleigh R.J."/>
            <person name="Herman E.K."/>
            <person name="Klute M.J."/>
            <person name="Nakayama T."/>
            <person name="Obornik M."/>
            <person name="Reyes-Prieto A."/>
            <person name="Armbrust E.V."/>
            <person name="Aves S.J."/>
            <person name="Beiko R.G."/>
            <person name="Coutinho P."/>
            <person name="Dacks J.B."/>
            <person name="Durnford D.G."/>
            <person name="Fast N.M."/>
            <person name="Green B.R."/>
            <person name="Grisdale C.J."/>
            <person name="Hempel F."/>
            <person name="Henrissat B."/>
            <person name="Hoppner M.P."/>
            <person name="Ishida K."/>
            <person name="Kim E."/>
            <person name="Koreny L."/>
            <person name="Kroth P.G."/>
            <person name="Liu Y."/>
            <person name="Malik S.B."/>
            <person name="Maier U.G."/>
            <person name="McRose D."/>
            <person name="Mock T."/>
            <person name="Neilson J.A."/>
            <person name="Onodera N.T."/>
            <person name="Poole A.M."/>
            <person name="Pritham E.J."/>
            <person name="Richards T.A."/>
            <person name="Rocap G."/>
            <person name="Roy S.W."/>
            <person name="Sarai C."/>
            <person name="Schaack S."/>
            <person name="Shirato S."/>
            <person name="Slamovits C.H."/>
            <person name="Spencer D.F."/>
            <person name="Suzuki S."/>
            <person name="Worden A.Z."/>
            <person name="Zauner S."/>
            <person name="Barry K."/>
            <person name="Bell C."/>
            <person name="Bharti A.K."/>
            <person name="Crow J.A."/>
            <person name="Grimwood J."/>
            <person name="Kramer R."/>
            <person name="Lindquist E."/>
            <person name="Lucas S."/>
            <person name="Salamov A."/>
            <person name="McFadden G.I."/>
            <person name="Lane C.E."/>
            <person name="Keeling P.J."/>
            <person name="Gray M.W."/>
            <person name="Grigoriev I.V."/>
            <person name="Archibald J.M."/>
        </authorList>
    </citation>
    <scope>NUCLEOTIDE SEQUENCE</scope>
    <source>
        <strain evidence="2 4">CCMP2712</strain>
    </source>
</reference>
<evidence type="ECO:0000256" key="1">
    <source>
        <dbReference type="SAM" id="MobiDB-lite"/>
    </source>
</evidence>
<feature type="compositionally biased region" description="Basic and acidic residues" evidence="1">
    <location>
        <begin position="976"/>
        <end position="991"/>
    </location>
</feature>
<name>L1II19_GUITC</name>
<dbReference type="GeneID" id="17292328"/>
<feature type="compositionally biased region" description="Low complexity" evidence="1">
    <location>
        <begin position="792"/>
        <end position="806"/>
    </location>
</feature>
<dbReference type="EMBL" id="JH993088">
    <property type="protein sequence ID" value="EKX35589.1"/>
    <property type="molecule type" value="Genomic_DNA"/>
</dbReference>
<feature type="compositionally biased region" description="Basic and acidic residues" evidence="1">
    <location>
        <begin position="454"/>
        <end position="483"/>
    </location>
</feature>
<evidence type="ECO:0000313" key="2">
    <source>
        <dbReference type="EMBL" id="EKX35589.1"/>
    </source>
</evidence>
<protein>
    <submittedName>
        <fullName evidence="2 3">Uncharacterized protein</fullName>
    </submittedName>
</protein>
<feature type="compositionally biased region" description="Basic and acidic residues" evidence="1">
    <location>
        <begin position="689"/>
        <end position="699"/>
    </location>
</feature>
<accession>L1II19</accession>
<feature type="region of interest" description="Disordered" evidence="1">
    <location>
        <begin position="451"/>
        <end position="492"/>
    </location>
</feature>
<dbReference type="PaxDb" id="55529-EKX35589"/>
<feature type="compositionally biased region" description="Acidic residues" evidence="1">
    <location>
        <begin position="782"/>
        <end position="791"/>
    </location>
</feature>
<sequence length="1058" mass="120200">MEEVQVDVEVHIRDWSTTRVKSKSRLAYSVLKVAGWKLLQEQFFKTRCVQHSIQPWGSLSSNKDRNDVLIVGNDNRGYGFIVASPNEEERLLREARNEARQERIKQARLAFSKKSRETIRKKQEIEEQRRMSAQNMVEMQNVGCCIGFWISARSSPNACCRVAVLDQKREQSQCPLAIQSRNAKRLERTRTIEAERERIRAQADRRFESNSLIQQEQVQYTACTTITQRVKVSESQPLGSQPRLLASKKHKQDYGQTRFHAVQIFRHNHQNVKDNVPHSLFDANGEICIVNAHEAAKAMSMINASQEMQRSIKFHNDDKKAKQRETEAKRWLEKRNTANRVMEDLVRLSSKQEKYYKKSDSPWDAYHSKESRRMSIQKSQKQKEHDLIDALLGPLDEDDGAEHDPAEQAITRDDQTLDAPQPLNRDCDLEDSFTLRRKEILRQYEQDGYLSNGKKAENERLTKNDELQRDRQIADLDVKKPDDLDVQPKATSHQAVIDLQHLHQAHSSSLGTALSSEDSLDEEEERPLDGGDQIAEEEKQGTSDHSRKQHEFLSQIDRILTMHESRGTQAKGWTQPLTQGGQTIDLGSFPAPRYSGSALVQAADDKNVKDDLEPDVDADDEECTDENQPSLTVVEKGWTSERDERGSDLAFQPPQPTHAAESHSQQQLADDVKEDSELSTEAIVSSTYAERRMESKWAESGKGSTLVNPDMEEASPQPFPSRLTDMKLSFVASGDVARAKDRKEMASQVGGLSAASSSGYEEQRNDLGRNALHVEIGRAGEELADDSDLELSDTPPSSPSQQSSSSWGLPPFQVPELSSSPNSSRTSKEIGSSRERHRTSDEKYREAQSRDNYSSVLSSLRSLSEVPSIEMSPSSSESDGDDDDEGRDRGVSMSRSDAEAQDLDSMTELRVSDELSSSLLHLRLEEQEAAGAAEMKKWSPRHALQESQDSLEASEHESEDTFSLSDSEPSKSPARRLQEQRGDDPLTRRDEWDESLPEMKMLRQAQLKRQVKEEEETLGVDWVQAIEERRRKIQEQERQRRDRLIRSRTGPAQAKMLR</sequence>